<dbReference type="Proteomes" id="UP000245699">
    <property type="component" value="Unassembled WGS sequence"/>
</dbReference>
<dbReference type="GO" id="GO:0005739">
    <property type="term" value="C:mitochondrion"/>
    <property type="evidence" value="ECO:0007669"/>
    <property type="project" value="TreeGrafter"/>
</dbReference>
<evidence type="ECO:0000313" key="2">
    <source>
        <dbReference type="Proteomes" id="UP000245699"/>
    </source>
</evidence>
<dbReference type="InterPro" id="IPR001753">
    <property type="entry name" value="Enoyl-CoA_hydra/iso"/>
</dbReference>
<dbReference type="SUPFAM" id="SSF52096">
    <property type="entry name" value="ClpP/crotonase"/>
    <property type="match status" value="1"/>
</dbReference>
<gene>
    <name evidence="1" type="ORF">BB559_000741</name>
</gene>
<evidence type="ECO:0000313" key="1">
    <source>
        <dbReference type="EMBL" id="PVU99417.1"/>
    </source>
</evidence>
<dbReference type="PANTHER" id="PTHR11941">
    <property type="entry name" value="ENOYL-COA HYDRATASE-RELATED"/>
    <property type="match status" value="1"/>
</dbReference>
<dbReference type="PANTHER" id="PTHR11941:SF45">
    <property type="entry name" value="ENOYL-COA DELTA ISOMERASE 1, MITOCHONDRIAL"/>
    <property type="match status" value="1"/>
</dbReference>
<dbReference type="CDD" id="cd06558">
    <property type="entry name" value="crotonase-like"/>
    <property type="match status" value="1"/>
</dbReference>
<name>A0A2T9Z493_9FUNG</name>
<reference evidence="1 2" key="1">
    <citation type="journal article" date="2018" name="MBio">
        <title>Comparative Genomics Reveals the Core Gene Toolbox for the Fungus-Insect Symbiosis.</title>
        <authorList>
            <person name="Wang Y."/>
            <person name="Stata M."/>
            <person name="Wang W."/>
            <person name="Stajich J.E."/>
            <person name="White M.M."/>
            <person name="Moncalvo J.M."/>
        </authorList>
    </citation>
    <scope>NUCLEOTIDE SEQUENCE [LARGE SCALE GENOMIC DNA]</scope>
    <source>
        <strain evidence="1 2">AUS-77-4</strain>
    </source>
</reference>
<dbReference type="Gene3D" id="3.90.226.10">
    <property type="entry name" value="2-enoyl-CoA Hydratase, Chain A, domain 1"/>
    <property type="match status" value="1"/>
</dbReference>
<dbReference type="InterPro" id="IPR029045">
    <property type="entry name" value="ClpP/crotonase-like_dom_sf"/>
</dbReference>
<protein>
    <recommendedName>
        <fullName evidence="3">Enoyl-CoA hydratase</fullName>
    </recommendedName>
</protein>
<dbReference type="STRING" id="61424.A0A2T9Z493"/>
<dbReference type="Pfam" id="PF00378">
    <property type="entry name" value="ECH_1"/>
    <property type="match status" value="1"/>
</dbReference>
<dbReference type="Gene3D" id="6.10.250.170">
    <property type="match status" value="1"/>
</dbReference>
<sequence>MYFLQQTSRSKCLTMPITKLAKYNTHKKTFSSVMGYFTTTGFTRNIGTFHNTKIVSRPDSKKDKPLGSQRWYSSSITKYGCIEVELGAMFDSGEIAKYGLVGKAAERKLAIVRMNSPPANTFEMEQAKSLNEALKALEENELVRGFVLTSSVPNFFSGGVNLPSFMNGRDYWSEFWQLTCDNFRKIYSSRLLSIASVNGHCLALGTVFMLACHDRYALVGNGKSSYKMGLNEVRVGLPLPDWLTELTKTITSQRITEKIGADGPVLTAEQALKYGLIDELFQTKEELFNASVSRIKQRALLPERAQVKTMQDIRKDYLAKFDASMAKGVDIFVDEIMHPETQRVMKESISKLKNKN</sequence>
<dbReference type="EMBL" id="MBFT01000037">
    <property type="protein sequence ID" value="PVU99417.1"/>
    <property type="molecule type" value="Genomic_DNA"/>
</dbReference>
<proteinExistence type="predicted"/>
<accession>A0A2T9Z493</accession>
<organism evidence="1 2">
    <name type="scientific">Furculomyces boomerangus</name>
    <dbReference type="NCBI Taxonomy" id="61424"/>
    <lineage>
        <taxon>Eukaryota</taxon>
        <taxon>Fungi</taxon>
        <taxon>Fungi incertae sedis</taxon>
        <taxon>Zoopagomycota</taxon>
        <taxon>Kickxellomycotina</taxon>
        <taxon>Harpellomycetes</taxon>
        <taxon>Harpellales</taxon>
        <taxon>Harpellaceae</taxon>
        <taxon>Furculomyces</taxon>
    </lineage>
</organism>
<dbReference type="OrthoDB" id="410701at2759"/>
<keyword evidence="2" id="KW-1185">Reference proteome</keyword>
<comment type="caution">
    <text evidence="1">The sequence shown here is derived from an EMBL/GenBank/DDBJ whole genome shotgun (WGS) entry which is preliminary data.</text>
</comment>
<dbReference type="GO" id="GO:0006635">
    <property type="term" value="P:fatty acid beta-oxidation"/>
    <property type="evidence" value="ECO:0007669"/>
    <property type="project" value="TreeGrafter"/>
</dbReference>
<evidence type="ECO:0008006" key="3">
    <source>
        <dbReference type="Google" id="ProtNLM"/>
    </source>
</evidence>
<dbReference type="AlphaFoldDB" id="A0A2T9Z493"/>